<dbReference type="EMBL" id="ASHM01177262">
    <property type="protein sequence ID" value="PNX65285.1"/>
    <property type="molecule type" value="Genomic_DNA"/>
</dbReference>
<evidence type="ECO:0000256" key="1">
    <source>
        <dbReference type="SAM" id="MobiDB-lite"/>
    </source>
</evidence>
<feature type="region of interest" description="Disordered" evidence="1">
    <location>
        <begin position="26"/>
        <end position="46"/>
    </location>
</feature>
<organism evidence="2 3">
    <name type="scientific">Trifolium pratense</name>
    <name type="common">Red clover</name>
    <dbReference type="NCBI Taxonomy" id="57577"/>
    <lineage>
        <taxon>Eukaryota</taxon>
        <taxon>Viridiplantae</taxon>
        <taxon>Streptophyta</taxon>
        <taxon>Embryophyta</taxon>
        <taxon>Tracheophyta</taxon>
        <taxon>Spermatophyta</taxon>
        <taxon>Magnoliopsida</taxon>
        <taxon>eudicotyledons</taxon>
        <taxon>Gunneridae</taxon>
        <taxon>Pentapetalae</taxon>
        <taxon>rosids</taxon>
        <taxon>fabids</taxon>
        <taxon>Fabales</taxon>
        <taxon>Fabaceae</taxon>
        <taxon>Papilionoideae</taxon>
        <taxon>50 kb inversion clade</taxon>
        <taxon>NPAAA clade</taxon>
        <taxon>Hologalegina</taxon>
        <taxon>IRL clade</taxon>
        <taxon>Trifolieae</taxon>
        <taxon>Trifolium</taxon>
    </lineage>
</organism>
<dbReference type="AlphaFoldDB" id="A0A2K3KG66"/>
<gene>
    <name evidence="2" type="ORF">L195_g062518</name>
</gene>
<reference evidence="2 3" key="2">
    <citation type="journal article" date="2017" name="Front. Plant Sci.">
        <title>Gene Classification and Mining of Molecular Markers Useful in Red Clover (Trifolium pratense) Breeding.</title>
        <authorList>
            <person name="Istvanek J."/>
            <person name="Dluhosova J."/>
            <person name="Dluhos P."/>
            <person name="Patkova L."/>
            <person name="Nedelnik J."/>
            <person name="Repkova J."/>
        </authorList>
    </citation>
    <scope>NUCLEOTIDE SEQUENCE [LARGE SCALE GENOMIC DNA]</scope>
    <source>
        <strain evidence="3">cv. Tatra</strain>
        <tissue evidence="2">Young leaves</tissue>
    </source>
</reference>
<evidence type="ECO:0000313" key="2">
    <source>
        <dbReference type="EMBL" id="PNX65285.1"/>
    </source>
</evidence>
<proteinExistence type="predicted"/>
<accession>A0A2K3KG66</accession>
<name>A0A2K3KG66_TRIPR</name>
<evidence type="ECO:0000313" key="3">
    <source>
        <dbReference type="Proteomes" id="UP000236291"/>
    </source>
</evidence>
<feature type="non-terminal residue" evidence="2">
    <location>
        <position position="1"/>
    </location>
</feature>
<reference evidence="2 3" key="1">
    <citation type="journal article" date="2014" name="Am. J. Bot.">
        <title>Genome assembly and annotation for red clover (Trifolium pratense; Fabaceae).</title>
        <authorList>
            <person name="Istvanek J."/>
            <person name="Jaros M."/>
            <person name="Krenek A."/>
            <person name="Repkova J."/>
        </authorList>
    </citation>
    <scope>NUCLEOTIDE SEQUENCE [LARGE SCALE GENOMIC DNA]</scope>
    <source>
        <strain evidence="3">cv. Tatra</strain>
        <tissue evidence="2">Young leaves</tissue>
    </source>
</reference>
<comment type="caution">
    <text evidence="2">The sequence shown here is derived from an EMBL/GenBank/DDBJ whole genome shotgun (WGS) entry which is preliminary data.</text>
</comment>
<dbReference type="Proteomes" id="UP000236291">
    <property type="component" value="Unassembled WGS sequence"/>
</dbReference>
<sequence>QEKLIDEAFDELDDAMVALVGGNQPAVAAHNNGPIANAQEPNRGPC</sequence>
<protein>
    <submittedName>
        <fullName evidence="2">Uncharacterized protein</fullName>
    </submittedName>
</protein>